<evidence type="ECO:0000256" key="10">
    <source>
        <dbReference type="ARBA" id="ARBA00023180"/>
    </source>
</evidence>
<evidence type="ECO:0000313" key="17">
    <source>
        <dbReference type="EMBL" id="KYQ52732.1"/>
    </source>
</evidence>
<dbReference type="SUPFAM" id="SSF53850">
    <property type="entry name" value="Periplasmic binding protein-like II"/>
    <property type="match status" value="2"/>
</dbReference>
<dbReference type="SMART" id="SM00079">
    <property type="entry name" value="PBPe"/>
    <property type="match status" value="1"/>
</dbReference>
<keyword evidence="10" id="KW-0325">Glycoprotein</keyword>
<feature type="transmembrane region" description="Helical" evidence="13">
    <location>
        <begin position="371"/>
        <end position="397"/>
    </location>
</feature>
<dbReference type="AlphaFoldDB" id="A0A151WXW8"/>
<sequence>MRLSLCSLYSMLFCVLLGTSAENRFNADTFVDLILDIRKFYSAASVIFVHPGDIYGDYGDLRITHLIHTSSRLLSRHYIMTVDVHFKKLWRTLRYYHEIIQPITIVILPDFEAYLEFVDAVKIYTMSFPVWFILFLYTPDNNIHDHCHEPIGNPFNLAFDTQMLVLCNNEIILREWYSVKGDTVKIFDLAEWKDDEGFNLISAIDTNQMATMYTKVLEELTNSLNFTVNIVSQKLNHGMRNRQTLIWSGVMGEIVYNRADFAIADMSLTSFRICFVDFTLPLIISKIELYFKEPGICGVKWISYFQTFSSRTWVTIIMLITTAPLLLFFMKTCRDQSRSAVDLISENFICIWGIFCQQALIEFPKSSSLRVAYFTIILTAVLIMAHYSAALICFLTVCTPVLPFQTLDEFVDDGTHKLIVIRDTAGYDILTYEANPFYVKLMKLMKDESELPRTLIEGFMQVCNERNVAFMAMSIQKRSIEKEIPCKLSSITTERMTNLAMMLSKDNPYTGVINYHLQKFFDNGMIMRLKETYSSQLAEDKIFKPVYLFNVIPILAILCEEISTNNYFRLINDVHRYYRTSCVIFVQSDNYDLETMTLVHTLSRELSRQQVMIMTMTFSNLTRKYNEYQKNVRLPLFIVLLDTEETMCEFAKITKGIKPISFPIWLVVFLQHLGNPLKEYCTHPANNIFNVDVSTQMLVLCYNRPILVEWYAIHDNYTRTFDLATWSPDRGLILRTQENLYARRSDMFGDVVRVTIVNNSPLVSLKNGTMGGFFGLLLLELSKVMNFTIKILDPVDSFGSWNPQKNSWTGAIGKLVDNEADIGIAAFTITNERLNHIDFTIPLISTQYRLYMHQPITPYVQWFWYFKVFSPGVWGTLMMIIIIASIILTVIKTKGFSMSLMSENYIKVWGIYCQQGLPEFPVESSMKLAFFSIYASSVIILSTYFASLISYLALNTAKLPFSTLEGYVQDGTYKLIVLQNSAEYDIPLYTKDPLLLKMYELREDYDYLPFNLSEGFKKVCERMDVAFYTTEVFKMSIYIQCQVVYINTGRIDNNAMTLKKGSPYTRFINYHLRRFQLNGVLNKLQNKNPSKIPMKGIIGNFTVDITDVTPVLTIVAGSMVLSLFILIIEKVYYSFKTPNSKNNESVIKFTYNLNVRNKLRKEYQKNVRF</sequence>
<feature type="transmembrane region" description="Helical" evidence="13">
    <location>
        <begin position="862"/>
        <end position="891"/>
    </location>
</feature>
<evidence type="ECO:0000256" key="13">
    <source>
        <dbReference type="SAM" id="Phobius"/>
    </source>
</evidence>
<dbReference type="GO" id="GO:0050906">
    <property type="term" value="P:detection of stimulus involved in sensory perception"/>
    <property type="evidence" value="ECO:0007669"/>
    <property type="project" value="UniProtKB-ARBA"/>
</dbReference>
<evidence type="ECO:0000256" key="4">
    <source>
        <dbReference type="ARBA" id="ARBA00022475"/>
    </source>
</evidence>
<evidence type="ECO:0000256" key="6">
    <source>
        <dbReference type="ARBA" id="ARBA00022989"/>
    </source>
</evidence>
<keyword evidence="7" id="KW-0406">Ion transport</keyword>
<accession>A0A151WXW8</accession>
<feature type="domain" description="Ionotropic glutamate receptor C-terminal" evidence="15">
    <location>
        <begin position="751"/>
        <end position="1091"/>
    </location>
</feature>
<dbReference type="InterPro" id="IPR001320">
    <property type="entry name" value="Iontro_rcpt_C"/>
</dbReference>
<dbReference type="Gene3D" id="3.40.190.10">
    <property type="entry name" value="Periplasmic binding protein-like II"/>
    <property type="match status" value="2"/>
</dbReference>
<keyword evidence="12" id="KW-0407">Ion channel</keyword>
<organism evidence="17 18">
    <name type="scientific">Mycetomoellerius zeteki</name>
    <dbReference type="NCBI Taxonomy" id="64791"/>
    <lineage>
        <taxon>Eukaryota</taxon>
        <taxon>Metazoa</taxon>
        <taxon>Ecdysozoa</taxon>
        <taxon>Arthropoda</taxon>
        <taxon>Hexapoda</taxon>
        <taxon>Insecta</taxon>
        <taxon>Pterygota</taxon>
        <taxon>Neoptera</taxon>
        <taxon>Endopterygota</taxon>
        <taxon>Hymenoptera</taxon>
        <taxon>Apocrita</taxon>
        <taxon>Aculeata</taxon>
        <taxon>Formicoidea</taxon>
        <taxon>Formicidae</taxon>
        <taxon>Myrmicinae</taxon>
        <taxon>Mycetomoellerius</taxon>
    </lineage>
</organism>
<protein>
    <submittedName>
        <fullName evidence="17">Glutamate receptor delta-1 subunit</fullName>
    </submittedName>
</protein>
<dbReference type="Gene3D" id="1.10.287.70">
    <property type="match status" value="2"/>
</dbReference>
<feature type="signal peptide" evidence="14">
    <location>
        <begin position="1"/>
        <end position="21"/>
    </location>
</feature>
<evidence type="ECO:0000256" key="7">
    <source>
        <dbReference type="ARBA" id="ARBA00023065"/>
    </source>
</evidence>
<keyword evidence="18" id="KW-1185">Reference proteome</keyword>
<name>A0A151WXW8_9HYME</name>
<feature type="chain" id="PRO_5007591486" evidence="14">
    <location>
        <begin position="22"/>
        <end position="1169"/>
    </location>
</feature>
<dbReference type="InterPro" id="IPR052192">
    <property type="entry name" value="Insect_Ionotropic_Sensory_Rcpt"/>
</dbReference>
<reference evidence="17 18" key="1">
    <citation type="submission" date="2015-09" db="EMBL/GenBank/DDBJ databases">
        <title>Trachymyrmex zeteki WGS genome.</title>
        <authorList>
            <person name="Nygaard S."/>
            <person name="Hu H."/>
            <person name="Boomsma J."/>
            <person name="Zhang G."/>
        </authorList>
    </citation>
    <scope>NUCLEOTIDE SEQUENCE [LARGE SCALE GENOMIC DNA]</scope>
    <source>
        <strain evidence="17">Tzet28-1</strain>
        <tissue evidence="17">Whole body</tissue>
    </source>
</reference>
<keyword evidence="5 13" id="KW-0812">Transmembrane</keyword>
<feature type="domain" description="Ionotropic glutamate receptor L-glutamate and glycine-binding" evidence="16">
    <location>
        <begin position="209"/>
        <end position="256"/>
    </location>
</feature>
<dbReference type="PANTHER" id="PTHR42643">
    <property type="entry name" value="IONOTROPIC RECEPTOR 20A-RELATED"/>
    <property type="match status" value="1"/>
</dbReference>
<dbReference type="Pfam" id="PF00060">
    <property type="entry name" value="Lig_chan"/>
    <property type="match status" value="1"/>
</dbReference>
<feature type="transmembrane region" description="Helical" evidence="13">
    <location>
        <begin position="312"/>
        <end position="330"/>
    </location>
</feature>
<dbReference type="GO" id="GO:0015276">
    <property type="term" value="F:ligand-gated monoatomic ion channel activity"/>
    <property type="evidence" value="ECO:0007669"/>
    <property type="project" value="InterPro"/>
</dbReference>
<keyword evidence="11" id="KW-1071">Ligand-gated ion channel</keyword>
<evidence type="ECO:0000313" key="18">
    <source>
        <dbReference type="Proteomes" id="UP000075809"/>
    </source>
</evidence>
<feature type="domain" description="Ionotropic glutamate receptor L-glutamate and glycine-binding" evidence="16">
    <location>
        <begin position="761"/>
        <end position="817"/>
    </location>
</feature>
<gene>
    <name evidence="17" type="ORF">ALC60_08147</name>
</gene>
<feature type="transmembrane region" description="Helical" evidence="13">
    <location>
        <begin position="928"/>
        <end position="954"/>
    </location>
</feature>
<comment type="similarity">
    <text evidence="2">Belongs to the glutamate-gated ion channel (TC 1.A.10.1) family.</text>
</comment>
<keyword evidence="6 13" id="KW-1133">Transmembrane helix</keyword>
<dbReference type="Proteomes" id="UP000075809">
    <property type="component" value="Unassembled WGS sequence"/>
</dbReference>
<dbReference type="SMART" id="SM00918">
    <property type="entry name" value="Lig_chan-Glu_bd"/>
    <property type="match status" value="2"/>
</dbReference>
<dbReference type="PANTHER" id="PTHR42643:SF32">
    <property type="entry name" value="IONOTROPIC RECEPTOR 31A, ISOFORM C-RELATED"/>
    <property type="match status" value="1"/>
</dbReference>
<evidence type="ECO:0000256" key="12">
    <source>
        <dbReference type="ARBA" id="ARBA00023303"/>
    </source>
</evidence>
<keyword evidence="8 13" id="KW-0472">Membrane</keyword>
<comment type="subcellular location">
    <subcellularLocation>
        <location evidence="1">Cell membrane</location>
        <topology evidence="1">Multi-pass membrane protein</topology>
    </subcellularLocation>
</comment>
<evidence type="ECO:0000256" key="9">
    <source>
        <dbReference type="ARBA" id="ARBA00023170"/>
    </source>
</evidence>
<dbReference type="EMBL" id="KQ982656">
    <property type="protein sequence ID" value="KYQ52732.1"/>
    <property type="molecule type" value="Genomic_DNA"/>
</dbReference>
<evidence type="ECO:0000256" key="3">
    <source>
        <dbReference type="ARBA" id="ARBA00022448"/>
    </source>
</evidence>
<feature type="transmembrane region" description="Helical" evidence="13">
    <location>
        <begin position="1108"/>
        <end position="1128"/>
    </location>
</feature>
<dbReference type="GO" id="GO:0005886">
    <property type="term" value="C:plasma membrane"/>
    <property type="evidence" value="ECO:0007669"/>
    <property type="project" value="UniProtKB-SubCell"/>
</dbReference>
<evidence type="ECO:0000259" key="16">
    <source>
        <dbReference type="SMART" id="SM00918"/>
    </source>
</evidence>
<evidence type="ECO:0000256" key="11">
    <source>
        <dbReference type="ARBA" id="ARBA00023286"/>
    </source>
</evidence>
<proteinExistence type="inferred from homology"/>
<dbReference type="InterPro" id="IPR019594">
    <property type="entry name" value="Glu/Gly-bd"/>
</dbReference>
<keyword evidence="4" id="KW-1003">Cell membrane</keyword>
<evidence type="ECO:0000256" key="8">
    <source>
        <dbReference type="ARBA" id="ARBA00023136"/>
    </source>
</evidence>
<dbReference type="Pfam" id="PF10613">
    <property type="entry name" value="Lig_chan-Glu_bd"/>
    <property type="match status" value="2"/>
</dbReference>
<evidence type="ECO:0000256" key="1">
    <source>
        <dbReference type="ARBA" id="ARBA00004651"/>
    </source>
</evidence>
<evidence type="ECO:0000256" key="5">
    <source>
        <dbReference type="ARBA" id="ARBA00022692"/>
    </source>
</evidence>
<evidence type="ECO:0000256" key="14">
    <source>
        <dbReference type="SAM" id="SignalP"/>
    </source>
</evidence>
<keyword evidence="14" id="KW-0732">Signal</keyword>
<keyword evidence="9 17" id="KW-0675">Receptor</keyword>
<keyword evidence="3" id="KW-0813">Transport</keyword>
<evidence type="ECO:0000259" key="15">
    <source>
        <dbReference type="SMART" id="SM00079"/>
    </source>
</evidence>
<evidence type="ECO:0000256" key="2">
    <source>
        <dbReference type="ARBA" id="ARBA00008685"/>
    </source>
</evidence>